<name>A0A4D6XY23_9GAMM</name>
<feature type="transmembrane region" description="Helical" evidence="7">
    <location>
        <begin position="103"/>
        <end position="125"/>
    </location>
</feature>
<evidence type="ECO:0000256" key="5">
    <source>
        <dbReference type="ARBA" id="ARBA00022989"/>
    </source>
</evidence>
<gene>
    <name evidence="7 9" type="primary">tsgA</name>
    <name evidence="9" type="ORF">D9V64_02725</name>
</gene>
<dbReference type="EMBL" id="CP034885">
    <property type="protein sequence ID" value="QCI19050.1"/>
    <property type="molecule type" value="Genomic_DNA"/>
</dbReference>
<evidence type="ECO:0000313" key="10">
    <source>
        <dbReference type="Proteomes" id="UP000298791"/>
    </source>
</evidence>
<feature type="transmembrane region" description="Helical" evidence="7">
    <location>
        <begin position="293"/>
        <end position="316"/>
    </location>
</feature>
<proteinExistence type="inferred from homology"/>
<evidence type="ECO:0000256" key="3">
    <source>
        <dbReference type="ARBA" id="ARBA00022475"/>
    </source>
</evidence>
<dbReference type="HAMAP" id="MF_01044">
    <property type="entry name" value="MFS_TsgA"/>
    <property type="match status" value="1"/>
</dbReference>
<dbReference type="InterPro" id="IPR036259">
    <property type="entry name" value="MFS_trans_sf"/>
</dbReference>
<comment type="subcellular location">
    <subcellularLocation>
        <location evidence="1">Cell inner membrane</location>
        <topology evidence="1">Multi-pass membrane protein</topology>
    </subcellularLocation>
    <subcellularLocation>
        <location evidence="7">Cell membrane</location>
        <topology evidence="7">Multi-pass membrane protein</topology>
    </subcellularLocation>
</comment>
<reference evidence="9 10" key="2">
    <citation type="submission" date="2019-05" db="EMBL/GenBank/DDBJ databases">
        <title>Genome evolution of the obligate endosymbiont Buchnera aphidicola.</title>
        <authorList>
            <person name="Moran N.A."/>
        </authorList>
    </citation>
    <scope>NUCLEOTIDE SEQUENCE [LARGE SCALE GENOMIC DNA]</scope>
    <source>
        <strain evidence="9 10">Ane</strain>
    </source>
</reference>
<feature type="transmembrane region" description="Helical" evidence="7">
    <location>
        <begin position="205"/>
        <end position="226"/>
    </location>
</feature>
<feature type="transmembrane region" description="Helical" evidence="7">
    <location>
        <begin position="270"/>
        <end position="287"/>
    </location>
</feature>
<sequence length="400" mass="45828">MKNINQIGLTWISFFSYAFTGALIVVTGMIMGDIANYFDLSISEMSNIFTCLNAGILFSILLNSWLINIISLKKQLIYGFIFSIISILGVIFSKNIWLFSVNIFILGLVSGITMSIGTLIITMLYSGPKRGSQLLLTDSFFSMSGMIFPIIAAYLLENKFLWYWIYVCIGAIYFIIFILSINLNFPKLKEKTNNINIIKEWNFNIFLLSISALLYILGQLSFISWVPQYATENMHINIKKTGNLVSDFWMAYMIGMWFFSFIIKFFNLKHIFVFLSGISAVLMYVYIHNSNYLIMKYIIISLGFFSSAIYIIIITLASLQTKKPSAKLINIILFFGTVGTLLTFIITSPIVNQKGLYATLICSNILYGIVFFLSLIILINRKYCIYFEKIKTTIIKKFFM</sequence>
<evidence type="ECO:0000259" key="8">
    <source>
        <dbReference type="PROSITE" id="PS50850"/>
    </source>
</evidence>
<dbReference type="GO" id="GO:0005886">
    <property type="term" value="C:plasma membrane"/>
    <property type="evidence" value="ECO:0007669"/>
    <property type="project" value="UniProtKB-SubCell"/>
</dbReference>
<feature type="transmembrane region" description="Helical" evidence="7">
    <location>
        <begin position="246"/>
        <end position="263"/>
    </location>
</feature>
<dbReference type="SUPFAM" id="SSF103473">
    <property type="entry name" value="MFS general substrate transporter"/>
    <property type="match status" value="1"/>
</dbReference>
<dbReference type="Gene3D" id="1.20.1250.20">
    <property type="entry name" value="MFS general substrate transporter like domains"/>
    <property type="match status" value="2"/>
</dbReference>
<dbReference type="Pfam" id="PF07690">
    <property type="entry name" value="MFS_1"/>
    <property type="match status" value="1"/>
</dbReference>
<keyword evidence="3 7" id="KW-1003">Cell membrane</keyword>
<dbReference type="PANTHER" id="PTHR43702:SF3">
    <property type="entry name" value="PROTEIN TSGA"/>
    <property type="match status" value="1"/>
</dbReference>
<dbReference type="NCBIfam" id="NF002982">
    <property type="entry name" value="PRK03699.1"/>
    <property type="match status" value="1"/>
</dbReference>
<feature type="transmembrane region" description="Helical" evidence="7">
    <location>
        <begin position="328"/>
        <end position="350"/>
    </location>
</feature>
<evidence type="ECO:0000313" key="9">
    <source>
        <dbReference type="EMBL" id="QCI19050.1"/>
    </source>
</evidence>
<evidence type="ECO:0000256" key="2">
    <source>
        <dbReference type="ARBA" id="ARBA00008067"/>
    </source>
</evidence>
<evidence type="ECO:0000256" key="6">
    <source>
        <dbReference type="ARBA" id="ARBA00023136"/>
    </source>
</evidence>
<dbReference type="InterPro" id="IPR023528">
    <property type="entry name" value="MFS_TsgA"/>
</dbReference>
<dbReference type="InterPro" id="IPR011701">
    <property type="entry name" value="MFS"/>
</dbReference>
<feature type="transmembrane region" description="Helical" evidence="7">
    <location>
        <begin position="161"/>
        <end position="185"/>
    </location>
</feature>
<evidence type="ECO:0000256" key="7">
    <source>
        <dbReference type="HAMAP-Rule" id="MF_01044"/>
    </source>
</evidence>
<feature type="transmembrane region" description="Helical" evidence="7">
    <location>
        <begin position="47"/>
        <end position="69"/>
    </location>
</feature>
<feature type="transmembrane region" description="Helical" evidence="7">
    <location>
        <begin position="356"/>
        <end position="379"/>
    </location>
</feature>
<feature type="transmembrane region" description="Helical" evidence="7">
    <location>
        <begin position="76"/>
        <end position="97"/>
    </location>
</feature>
<dbReference type="RefSeq" id="WP_158367057.1">
    <property type="nucleotide sequence ID" value="NZ_CP034885.1"/>
</dbReference>
<dbReference type="GO" id="GO:0022857">
    <property type="term" value="F:transmembrane transporter activity"/>
    <property type="evidence" value="ECO:0007669"/>
    <property type="project" value="InterPro"/>
</dbReference>
<dbReference type="PROSITE" id="PS50850">
    <property type="entry name" value="MFS"/>
    <property type="match status" value="1"/>
</dbReference>
<dbReference type="AlphaFoldDB" id="A0A4D6XY23"/>
<comment type="similarity">
    <text evidence="2 7">Belongs to the major facilitator superfamily. TsgA family.</text>
</comment>
<reference evidence="9 10" key="1">
    <citation type="submission" date="2018-12" db="EMBL/GenBank/DDBJ databases">
        <authorList>
            <person name="Chong R.A."/>
        </authorList>
    </citation>
    <scope>NUCLEOTIDE SEQUENCE [LARGE SCALE GENOMIC DNA]</scope>
    <source>
        <strain evidence="9 10">Ane</strain>
    </source>
</reference>
<organism evidence="9 10">
    <name type="scientific">Buchnera aphidicola</name>
    <name type="common">Aphis nerii</name>
    <dbReference type="NCBI Taxonomy" id="1241835"/>
    <lineage>
        <taxon>Bacteria</taxon>
        <taxon>Pseudomonadati</taxon>
        <taxon>Pseudomonadota</taxon>
        <taxon>Gammaproteobacteria</taxon>
        <taxon>Enterobacterales</taxon>
        <taxon>Erwiniaceae</taxon>
        <taxon>Buchnera</taxon>
    </lineage>
</organism>
<feature type="transmembrane region" description="Helical" evidence="7">
    <location>
        <begin position="134"/>
        <end position="155"/>
    </location>
</feature>
<keyword evidence="4 7" id="KW-0812">Transmembrane</keyword>
<evidence type="ECO:0000256" key="1">
    <source>
        <dbReference type="ARBA" id="ARBA00004429"/>
    </source>
</evidence>
<dbReference type="Proteomes" id="UP000298791">
    <property type="component" value="Chromosome"/>
</dbReference>
<dbReference type="PANTHER" id="PTHR43702">
    <property type="entry name" value="L-FUCOSE-PROTON SYMPORTER"/>
    <property type="match status" value="1"/>
</dbReference>
<feature type="domain" description="Major facilitator superfamily (MFS) profile" evidence="8">
    <location>
        <begin position="6"/>
        <end position="400"/>
    </location>
</feature>
<keyword evidence="6 7" id="KW-0472">Membrane</keyword>
<evidence type="ECO:0000256" key="4">
    <source>
        <dbReference type="ARBA" id="ARBA00022692"/>
    </source>
</evidence>
<dbReference type="OrthoDB" id="8577032at2"/>
<dbReference type="InterPro" id="IPR050375">
    <property type="entry name" value="MFS_TsgA-like"/>
</dbReference>
<accession>A0A4D6XY23</accession>
<protein>
    <recommendedName>
        <fullName evidence="7">Protein TsgA homolog</fullName>
    </recommendedName>
</protein>
<feature type="transmembrane region" description="Helical" evidence="7">
    <location>
        <begin position="12"/>
        <end position="35"/>
    </location>
</feature>
<dbReference type="InterPro" id="IPR020846">
    <property type="entry name" value="MFS_dom"/>
</dbReference>
<keyword evidence="5 7" id="KW-1133">Transmembrane helix</keyword>